<evidence type="ECO:0000313" key="1">
    <source>
        <dbReference type="EMBL" id="AOZ97023.1"/>
    </source>
</evidence>
<dbReference type="Proteomes" id="UP000179284">
    <property type="component" value="Chromosome I"/>
</dbReference>
<keyword evidence="2" id="KW-1185">Reference proteome</keyword>
<dbReference type="EMBL" id="CP017831">
    <property type="protein sequence ID" value="AOZ97023.1"/>
    <property type="molecule type" value="Genomic_DNA"/>
</dbReference>
<dbReference type="OrthoDB" id="2003658at2"/>
<sequence length="114" mass="12794">MDFNFLAAANGITSKYLNQLQPSNASDSLELSDDLKGRFGEKFDQAYDEMQAARLLNASMRQSYEAAHKDDLYAHASRLGYSIDNRVIDMLHLEISDKMNAQINEAMNSAIQSI</sequence>
<reference evidence="2" key="1">
    <citation type="submission" date="2016-10" db="EMBL/GenBank/DDBJ databases">
        <title>The complete genome sequence of the rumen bacterium Butyrivibrio hungatei MB2003.</title>
        <authorList>
            <person name="Palevich N."/>
            <person name="Kelly W.J."/>
            <person name="Leahy S.C."/>
            <person name="Altermann E."/>
            <person name="Rakonjac J."/>
            <person name="Attwood G.T."/>
        </authorList>
    </citation>
    <scope>NUCLEOTIDE SEQUENCE [LARGE SCALE GENOMIC DNA]</scope>
    <source>
        <strain evidence="2">MB2003</strain>
    </source>
</reference>
<dbReference type="KEGG" id="bhu:bhn_I1990"/>
<evidence type="ECO:0000313" key="2">
    <source>
        <dbReference type="Proteomes" id="UP000179284"/>
    </source>
</evidence>
<accession>A0A1D9P3E9</accession>
<protein>
    <submittedName>
        <fullName evidence="1">Uncharacterized protein</fullName>
    </submittedName>
</protein>
<proteinExistence type="predicted"/>
<gene>
    <name evidence="1" type="ORF">bhn_I1990</name>
</gene>
<name>A0A1D9P3E9_9FIRM</name>
<organism evidence="1 2">
    <name type="scientific">Butyrivibrio hungatei</name>
    <dbReference type="NCBI Taxonomy" id="185008"/>
    <lineage>
        <taxon>Bacteria</taxon>
        <taxon>Bacillati</taxon>
        <taxon>Bacillota</taxon>
        <taxon>Clostridia</taxon>
        <taxon>Lachnospirales</taxon>
        <taxon>Lachnospiraceae</taxon>
        <taxon>Butyrivibrio</taxon>
    </lineage>
</organism>
<dbReference type="AlphaFoldDB" id="A0A1D9P3E9"/>
<dbReference type="RefSeq" id="WP_071176669.1">
    <property type="nucleotide sequence ID" value="NZ_CP017831.1"/>
</dbReference>